<dbReference type="InterPro" id="IPR001036">
    <property type="entry name" value="Acrflvin-R"/>
</dbReference>
<gene>
    <name evidence="2" type="ORF">SAMN05192532_10578</name>
</gene>
<dbReference type="GO" id="GO:0042910">
    <property type="term" value="F:xenobiotic transmembrane transporter activity"/>
    <property type="evidence" value="ECO:0007669"/>
    <property type="project" value="TreeGrafter"/>
</dbReference>
<dbReference type="Gene3D" id="3.30.70.1320">
    <property type="entry name" value="Multidrug efflux transporter AcrB pore domain like"/>
    <property type="match status" value="1"/>
</dbReference>
<reference evidence="2 3" key="1">
    <citation type="submission" date="2016-10" db="EMBL/GenBank/DDBJ databases">
        <authorList>
            <person name="de Groot N.N."/>
        </authorList>
    </citation>
    <scope>NUCLEOTIDE SEQUENCE [LARGE SCALE GENOMIC DNA]</scope>
    <source>
        <strain evidence="2 3">DSM 23995</strain>
    </source>
</reference>
<dbReference type="SUPFAM" id="SSF82866">
    <property type="entry name" value="Multidrug efflux transporter AcrB transmembrane domain"/>
    <property type="match status" value="2"/>
</dbReference>
<feature type="transmembrane region" description="Helical" evidence="1">
    <location>
        <begin position="453"/>
        <end position="474"/>
    </location>
</feature>
<protein>
    <submittedName>
        <fullName evidence="2">Multidrug efflux pump subunit AcrB</fullName>
    </submittedName>
</protein>
<dbReference type="GO" id="GO:0005886">
    <property type="term" value="C:plasma membrane"/>
    <property type="evidence" value="ECO:0007669"/>
    <property type="project" value="TreeGrafter"/>
</dbReference>
<sequence length="1009" mass="110973">MKSILNRSKFYLLLIFILVLAGIYVFTTLEQREVPETTVNVINVTTPLPGASPEDVENSVTSPVEENISGITGVEEISSVSSNDISVITLTLQNNSDIKEVTQQVEQGVRKAEKEFPERASSSSIEEVEANTPLLSFMLTHEKNDDLQDLESFITTLDREVLSVEGVSSTLTKGLTEERVEINLLSEELREYQLTPQEIIQELEQRLQPVSLGEEEENDKQVSLLLEESEGIKKLRDLYVSNASVPLSDVADIQRAETNREDIITHNGTPAINYTVYLQKGGDAPAVSETITKIMEEQARNLPSDISIHPIQSQAESINDIFNDLYQALGLALLAVIFITSLGLTIFGALVVSLTVIASIFIGLIPIPWMGVDLNQISIIGLIIAIGILVDDSIVVNDNIQRRYKLGDQPIQGAITGVKEVYPSILSSSLAIVLTFSPLLFLSGANGEFIRALPSILITTIIASTILALLFVPIMRYVNYQRKKGSFPSHPGLLGKPLEWVAKTYAYKVLPVMIRKPLITTLAGVILASSCFTLIRYTPFEFFPDADKDVVTVDVLAPQGTPIETTDDLANEVGAFLEENEPVIQEVSVFTGTGLSNLFGASLDQSDSHTAQLALHIDNESLKATNMIDKWEERIRSEFPEADIFMETIVQGPPAGAPITVSISGNDMYELLERRDQLKEKIKTEANSNIVTDNVGNLVRAKEYEINKDSLEENQLSQTRIVNQLQLATEGIPIGDLYSSNDSSLAVQLFQKNNETLDLSAMEIPIPAESGPPQFINLEDVVSETETEVLPQIPHKNGKRTVTLRAFGDHDGFEQQVTSIVEDQRTKDSEEFEYKIGGEESNQQDFFQEITILFIIILLLVYLVIAFQFKSFGLPFLILLAVFLAIAGAVVGLFITQTPISFLGVMGMVSLTGIVVRNAVVLIDFVEQRRGTMNIHQAVLDSGYARIKPILLTTLTSITALVPVALSGDPLFEPLAITIIAGISFSTILTVLIVPSCYMLFAHWGKIKG</sequence>
<feature type="transmembrane region" description="Helical" evidence="1">
    <location>
        <begin position="850"/>
        <end position="869"/>
    </location>
</feature>
<dbReference type="InterPro" id="IPR027463">
    <property type="entry name" value="AcrB_DN_DC_subdom"/>
</dbReference>
<feature type="transmembrane region" description="Helical" evidence="1">
    <location>
        <begin position="876"/>
        <end position="896"/>
    </location>
</feature>
<keyword evidence="1" id="KW-0812">Transmembrane</keyword>
<dbReference type="RefSeq" id="WP_091661993.1">
    <property type="nucleotide sequence ID" value="NZ_FONT01000005.1"/>
</dbReference>
<feature type="transmembrane region" description="Helical" evidence="1">
    <location>
        <begin position="377"/>
        <end position="400"/>
    </location>
</feature>
<evidence type="ECO:0000313" key="2">
    <source>
        <dbReference type="EMBL" id="SFE87401.1"/>
    </source>
</evidence>
<dbReference type="PANTHER" id="PTHR32063:SF24">
    <property type="entry name" value="CATION EFFLUX SYSTEM (ACRB_ACRD_ACRF FAMILY)"/>
    <property type="match status" value="1"/>
</dbReference>
<name>A0A1I2E4H5_9BACI</name>
<dbReference type="PRINTS" id="PR00702">
    <property type="entry name" value="ACRIFLAVINRP"/>
</dbReference>
<feature type="transmembrane region" description="Helical" evidence="1">
    <location>
        <begin position="902"/>
        <end position="926"/>
    </location>
</feature>
<evidence type="ECO:0000313" key="3">
    <source>
        <dbReference type="Proteomes" id="UP000199516"/>
    </source>
</evidence>
<dbReference type="Gene3D" id="3.30.70.1430">
    <property type="entry name" value="Multidrug efflux transporter AcrB pore domain"/>
    <property type="match status" value="2"/>
</dbReference>
<dbReference type="PANTHER" id="PTHR32063">
    <property type="match status" value="1"/>
</dbReference>
<feature type="transmembrane region" description="Helical" evidence="1">
    <location>
        <begin position="974"/>
        <end position="1001"/>
    </location>
</feature>
<dbReference type="OrthoDB" id="9757876at2"/>
<keyword evidence="3" id="KW-1185">Reference proteome</keyword>
<dbReference type="EMBL" id="FONT01000005">
    <property type="protein sequence ID" value="SFE87401.1"/>
    <property type="molecule type" value="Genomic_DNA"/>
</dbReference>
<keyword evidence="1" id="KW-1133">Transmembrane helix</keyword>
<dbReference type="AlphaFoldDB" id="A0A1I2E4H5"/>
<proteinExistence type="predicted"/>
<feature type="transmembrane region" description="Helical" evidence="1">
    <location>
        <begin position="325"/>
        <end position="344"/>
    </location>
</feature>
<feature type="transmembrane region" description="Helical" evidence="1">
    <location>
        <begin position="518"/>
        <end position="537"/>
    </location>
</feature>
<dbReference type="Gene3D" id="3.30.2090.10">
    <property type="entry name" value="Multidrug efflux transporter AcrB TolC docking domain, DN and DC subdomains"/>
    <property type="match status" value="2"/>
</dbReference>
<dbReference type="SUPFAM" id="SSF82714">
    <property type="entry name" value="Multidrug efflux transporter AcrB TolC docking domain, DN and DC subdomains"/>
    <property type="match status" value="1"/>
</dbReference>
<feature type="transmembrane region" description="Helical" evidence="1">
    <location>
        <begin position="12"/>
        <end position="29"/>
    </location>
</feature>
<dbReference type="SUPFAM" id="SSF82693">
    <property type="entry name" value="Multidrug efflux transporter AcrB pore domain, PN1, PN2, PC1 and PC2 subdomains"/>
    <property type="match status" value="2"/>
</dbReference>
<feature type="transmembrane region" description="Helical" evidence="1">
    <location>
        <begin position="351"/>
        <end position="371"/>
    </location>
</feature>
<dbReference type="Proteomes" id="UP000199516">
    <property type="component" value="Unassembled WGS sequence"/>
</dbReference>
<dbReference type="Pfam" id="PF00873">
    <property type="entry name" value="ACR_tran"/>
    <property type="match status" value="1"/>
</dbReference>
<keyword evidence="1" id="KW-0472">Membrane</keyword>
<dbReference type="Gene3D" id="1.20.1640.10">
    <property type="entry name" value="Multidrug efflux transporter AcrB transmembrane domain"/>
    <property type="match status" value="2"/>
</dbReference>
<feature type="transmembrane region" description="Helical" evidence="1">
    <location>
        <begin position="947"/>
        <end position="968"/>
    </location>
</feature>
<feature type="transmembrane region" description="Helical" evidence="1">
    <location>
        <begin position="421"/>
        <end position="441"/>
    </location>
</feature>
<dbReference type="STRING" id="930128.SAMN05192532_10578"/>
<accession>A0A1I2E4H5</accession>
<organism evidence="2 3">
    <name type="scientific">Alteribacillus iranensis</name>
    <dbReference type="NCBI Taxonomy" id="930128"/>
    <lineage>
        <taxon>Bacteria</taxon>
        <taxon>Bacillati</taxon>
        <taxon>Bacillota</taxon>
        <taxon>Bacilli</taxon>
        <taxon>Bacillales</taxon>
        <taxon>Bacillaceae</taxon>
        <taxon>Alteribacillus</taxon>
    </lineage>
</organism>
<evidence type="ECO:0000256" key="1">
    <source>
        <dbReference type="SAM" id="Phobius"/>
    </source>
</evidence>
<dbReference type="Gene3D" id="3.30.70.1440">
    <property type="entry name" value="Multidrug efflux transporter AcrB pore domain"/>
    <property type="match status" value="1"/>
</dbReference>